<protein>
    <recommendedName>
        <fullName evidence="3">Secreted protein</fullName>
    </recommendedName>
</protein>
<accession>A0A7S0QGI7</accession>
<feature type="chain" id="PRO_5030555392" description="Secreted protein" evidence="1">
    <location>
        <begin position="23"/>
        <end position="106"/>
    </location>
</feature>
<proteinExistence type="predicted"/>
<gene>
    <name evidence="2" type="ORF">CCUR1050_LOCUS14970</name>
</gene>
<evidence type="ECO:0000313" key="2">
    <source>
        <dbReference type="EMBL" id="CAD8637286.1"/>
    </source>
</evidence>
<reference evidence="2" key="1">
    <citation type="submission" date="2021-01" db="EMBL/GenBank/DDBJ databases">
        <authorList>
            <person name="Corre E."/>
            <person name="Pelletier E."/>
            <person name="Niang G."/>
            <person name="Scheremetjew M."/>
            <person name="Finn R."/>
            <person name="Kale V."/>
            <person name="Holt S."/>
            <person name="Cochrane G."/>
            <person name="Meng A."/>
            <person name="Brown T."/>
            <person name="Cohen L."/>
        </authorList>
    </citation>
    <scope>NUCLEOTIDE SEQUENCE</scope>
    <source>
        <strain evidence="2">CCAP979/52</strain>
    </source>
</reference>
<name>A0A7S0QGI7_9CRYP</name>
<evidence type="ECO:0008006" key="3">
    <source>
        <dbReference type="Google" id="ProtNLM"/>
    </source>
</evidence>
<sequence>MSRSSRLIFSALVVGMVRRSRCFALIPQSSPVCGYSYGSGRIFKPRPLHAFSMYKIGKACVQSSSCSSQYDSQDDSEIISTTEEWLKQWVIGLQLCPWASSVEKNG</sequence>
<dbReference type="AlphaFoldDB" id="A0A7S0QGI7"/>
<evidence type="ECO:0000256" key="1">
    <source>
        <dbReference type="SAM" id="SignalP"/>
    </source>
</evidence>
<keyword evidence="1" id="KW-0732">Signal</keyword>
<feature type="signal peptide" evidence="1">
    <location>
        <begin position="1"/>
        <end position="22"/>
    </location>
</feature>
<dbReference type="EMBL" id="HBEZ01027023">
    <property type="protein sequence ID" value="CAD8637286.1"/>
    <property type="molecule type" value="Transcribed_RNA"/>
</dbReference>
<organism evidence="2">
    <name type="scientific">Cryptomonas curvata</name>
    <dbReference type="NCBI Taxonomy" id="233186"/>
    <lineage>
        <taxon>Eukaryota</taxon>
        <taxon>Cryptophyceae</taxon>
        <taxon>Cryptomonadales</taxon>
        <taxon>Cryptomonadaceae</taxon>
        <taxon>Cryptomonas</taxon>
    </lineage>
</organism>